<name>A0ABY6GKT1_9PROT</name>
<evidence type="ECO:0000313" key="8">
    <source>
        <dbReference type="EMBL" id="UYH51924.1"/>
    </source>
</evidence>
<evidence type="ECO:0000259" key="7">
    <source>
        <dbReference type="Pfam" id="PF04138"/>
    </source>
</evidence>
<dbReference type="PANTHER" id="PTHR38459:SF1">
    <property type="entry name" value="PROPHAGE BACTOPRENOL-LINKED GLUCOSE TRANSLOCASE HOMOLOG"/>
    <property type="match status" value="1"/>
</dbReference>
<protein>
    <submittedName>
        <fullName evidence="8">GtrA family protein</fullName>
    </submittedName>
</protein>
<dbReference type="InterPro" id="IPR007267">
    <property type="entry name" value="GtrA_DPMS_TM"/>
</dbReference>
<dbReference type="RefSeq" id="WP_319807519.1">
    <property type="nucleotide sequence ID" value="NZ_CP107052.1"/>
</dbReference>
<feature type="transmembrane region" description="Helical" evidence="6">
    <location>
        <begin position="49"/>
        <end position="70"/>
    </location>
</feature>
<sequence length="155" mass="17010">MTDARPEPDPAPLSPKAGRDYTRFLRFAVVGSFGFLWDTGTVYLLRPFIGLTCALLAGFFVACSINWFVNRIWTYGHISHGGHVLAQWMRFLGANSLGFILNRGAALMLSFSFPLCERNPVIPVAVGAIIGLATNFNLSDRLVFRADRAKSGKGV</sequence>
<feature type="transmembrane region" description="Helical" evidence="6">
    <location>
        <begin position="91"/>
        <end position="115"/>
    </location>
</feature>
<organism evidence="8 9">
    <name type="scientific">Candidatus Kirkpatrickella diaphorinae</name>
    <dbReference type="NCBI Taxonomy" id="2984322"/>
    <lineage>
        <taxon>Bacteria</taxon>
        <taxon>Pseudomonadati</taxon>
        <taxon>Pseudomonadota</taxon>
        <taxon>Alphaproteobacteria</taxon>
        <taxon>Acetobacterales</taxon>
        <taxon>Acetobacteraceae</taxon>
        <taxon>Candidatus Kirkpatrickella</taxon>
    </lineage>
</organism>
<comment type="subcellular location">
    <subcellularLocation>
        <location evidence="1">Membrane</location>
        <topology evidence="1">Multi-pass membrane protein</topology>
    </subcellularLocation>
</comment>
<evidence type="ECO:0000256" key="2">
    <source>
        <dbReference type="ARBA" id="ARBA00009399"/>
    </source>
</evidence>
<accession>A0ABY6GKT1</accession>
<evidence type="ECO:0000256" key="5">
    <source>
        <dbReference type="ARBA" id="ARBA00023136"/>
    </source>
</evidence>
<comment type="similarity">
    <text evidence="2">Belongs to the GtrA family.</text>
</comment>
<dbReference type="EMBL" id="CP107052">
    <property type="protein sequence ID" value="UYH51924.1"/>
    <property type="molecule type" value="Genomic_DNA"/>
</dbReference>
<dbReference type="Proteomes" id="UP001163831">
    <property type="component" value="Chromosome"/>
</dbReference>
<keyword evidence="4 6" id="KW-1133">Transmembrane helix</keyword>
<keyword evidence="3 6" id="KW-0812">Transmembrane</keyword>
<feature type="domain" description="GtrA/DPMS transmembrane" evidence="7">
    <location>
        <begin position="26"/>
        <end position="144"/>
    </location>
</feature>
<reference evidence="8" key="1">
    <citation type="submission" date="2022-10" db="EMBL/GenBank/DDBJ databases">
        <title>Candidatus Kirkpatrella diaphorinas gen. nov., sp. nov., an uncultured endosymbiont identified in a population of Diaphorina citri from Hawaii.</title>
        <authorList>
            <person name="Henry E.M."/>
            <person name="Carlson C.R."/>
            <person name="Kuo Y.-W."/>
        </authorList>
    </citation>
    <scope>NUCLEOTIDE SEQUENCE</scope>
    <source>
        <strain evidence="8">CADCRV1</strain>
    </source>
</reference>
<keyword evidence="9" id="KW-1185">Reference proteome</keyword>
<evidence type="ECO:0000256" key="1">
    <source>
        <dbReference type="ARBA" id="ARBA00004141"/>
    </source>
</evidence>
<evidence type="ECO:0000256" key="3">
    <source>
        <dbReference type="ARBA" id="ARBA00022692"/>
    </source>
</evidence>
<dbReference type="PANTHER" id="PTHR38459">
    <property type="entry name" value="PROPHAGE BACTOPRENOL-LINKED GLUCOSE TRANSLOCASE HOMOLOG"/>
    <property type="match status" value="1"/>
</dbReference>
<keyword evidence="5 6" id="KW-0472">Membrane</keyword>
<gene>
    <name evidence="8" type="ORF">N5W20_03440</name>
</gene>
<evidence type="ECO:0000256" key="6">
    <source>
        <dbReference type="SAM" id="Phobius"/>
    </source>
</evidence>
<proteinExistence type="inferred from homology"/>
<dbReference type="InterPro" id="IPR051401">
    <property type="entry name" value="GtrA_CellWall_Glycosyl"/>
</dbReference>
<evidence type="ECO:0000313" key="9">
    <source>
        <dbReference type="Proteomes" id="UP001163831"/>
    </source>
</evidence>
<dbReference type="Pfam" id="PF04138">
    <property type="entry name" value="GtrA_DPMS_TM"/>
    <property type="match status" value="1"/>
</dbReference>
<feature type="transmembrane region" description="Helical" evidence="6">
    <location>
        <begin position="121"/>
        <end position="138"/>
    </location>
</feature>
<evidence type="ECO:0000256" key="4">
    <source>
        <dbReference type="ARBA" id="ARBA00022989"/>
    </source>
</evidence>